<proteinExistence type="predicted"/>
<sequence>MVIRSALSLARRPWRAVGRKVLDPGQGHCLSGHPRDGDSCPRGPARGPAPGPARGPVPGPAYVRLRPMPVRASPLPRESRTSHVAPATVGQ</sequence>
<evidence type="ECO:0000313" key="2">
    <source>
        <dbReference type="EMBL" id="MQT05305.1"/>
    </source>
</evidence>
<comment type="caution">
    <text evidence="2">The sequence shown here is derived from an EMBL/GenBank/DDBJ whole genome shotgun (WGS) entry which is preliminary data.</text>
</comment>
<reference evidence="2 3" key="1">
    <citation type="submission" date="2019-05" db="EMBL/GenBank/DDBJ databases">
        <title>Comparative genomics and metabolomics analyses of clavulanic acid producing Streptomyces species provides insight into specialized metabolism and evolution of beta-lactam biosynthetic gene clusters.</title>
        <authorList>
            <person name="Moore M.A."/>
            <person name="Cruz-Morales P."/>
            <person name="Barona Gomez F."/>
            <person name="Kapil T."/>
        </authorList>
    </citation>
    <scope>NUCLEOTIDE SEQUENCE [LARGE SCALE GENOMIC DNA]</scope>
    <source>
        <strain evidence="2 3">NRRL 5741</strain>
    </source>
</reference>
<name>A0A646KSU4_STRJU</name>
<feature type="compositionally biased region" description="Pro residues" evidence="1">
    <location>
        <begin position="47"/>
        <end position="59"/>
    </location>
</feature>
<dbReference type="EMBL" id="VCLA01000201">
    <property type="protein sequence ID" value="MQT05305.1"/>
    <property type="molecule type" value="Genomic_DNA"/>
</dbReference>
<evidence type="ECO:0000256" key="1">
    <source>
        <dbReference type="SAM" id="MobiDB-lite"/>
    </source>
</evidence>
<evidence type="ECO:0000313" key="3">
    <source>
        <dbReference type="Proteomes" id="UP000419138"/>
    </source>
</evidence>
<gene>
    <name evidence="2" type="ORF">FF041_35940</name>
</gene>
<dbReference type="AlphaFoldDB" id="A0A646KSU4"/>
<organism evidence="2 3">
    <name type="scientific">Streptomyces jumonjinensis</name>
    <dbReference type="NCBI Taxonomy" id="1945"/>
    <lineage>
        <taxon>Bacteria</taxon>
        <taxon>Bacillati</taxon>
        <taxon>Actinomycetota</taxon>
        <taxon>Actinomycetes</taxon>
        <taxon>Kitasatosporales</taxon>
        <taxon>Streptomycetaceae</taxon>
        <taxon>Streptomyces</taxon>
    </lineage>
</organism>
<dbReference type="Proteomes" id="UP000419138">
    <property type="component" value="Unassembled WGS sequence"/>
</dbReference>
<protein>
    <submittedName>
        <fullName evidence="2">Uncharacterized protein</fullName>
    </submittedName>
</protein>
<keyword evidence="3" id="KW-1185">Reference proteome</keyword>
<feature type="region of interest" description="Disordered" evidence="1">
    <location>
        <begin position="20"/>
        <end position="91"/>
    </location>
</feature>
<accession>A0A646KSU4</accession>